<evidence type="ECO:0000313" key="3">
    <source>
        <dbReference type="EMBL" id="RGO34382.1"/>
    </source>
</evidence>
<dbReference type="SUPFAM" id="SSF52540">
    <property type="entry name" value="P-loop containing nucleoside triphosphate hydrolases"/>
    <property type="match status" value="1"/>
</dbReference>
<accession>A0A3E5GHG8</accession>
<evidence type="ECO:0000256" key="1">
    <source>
        <dbReference type="SAM" id="MobiDB-lite"/>
    </source>
</evidence>
<name>A0A3E5GHG8_9FIRM</name>
<protein>
    <recommendedName>
        <fullName evidence="2">Novel STAND NTPase 5 domain-containing protein</fullName>
    </recommendedName>
</protein>
<proteinExistence type="predicted"/>
<dbReference type="EMBL" id="QSVN01000002">
    <property type="protein sequence ID" value="RGO34382.1"/>
    <property type="molecule type" value="Genomic_DNA"/>
</dbReference>
<dbReference type="InterPro" id="IPR057574">
    <property type="entry name" value="nSTAND_NTPase5_dom"/>
</dbReference>
<comment type="caution">
    <text evidence="3">The sequence shown here is derived from an EMBL/GenBank/DDBJ whole genome shotgun (WGS) entry which is preliminary data.</text>
</comment>
<evidence type="ECO:0000313" key="4">
    <source>
        <dbReference type="Proteomes" id="UP000261285"/>
    </source>
</evidence>
<dbReference type="Pfam" id="PF25199">
    <property type="entry name" value="nSTAND_NTPase5"/>
    <property type="match status" value="1"/>
</dbReference>
<evidence type="ECO:0000259" key="2">
    <source>
        <dbReference type="Pfam" id="PF25199"/>
    </source>
</evidence>
<dbReference type="Proteomes" id="UP000261285">
    <property type="component" value="Unassembled WGS sequence"/>
</dbReference>
<feature type="region of interest" description="Disordered" evidence="1">
    <location>
        <begin position="1"/>
        <end position="20"/>
    </location>
</feature>
<reference evidence="3 4" key="1">
    <citation type="submission" date="2018-08" db="EMBL/GenBank/DDBJ databases">
        <title>A genome reference for cultivated species of the human gut microbiota.</title>
        <authorList>
            <person name="Zou Y."/>
            <person name="Xue W."/>
            <person name="Luo G."/>
        </authorList>
    </citation>
    <scope>NUCLEOTIDE SEQUENCE [LARGE SCALE GENOMIC DNA]</scope>
    <source>
        <strain evidence="3 4">OM02-16</strain>
    </source>
</reference>
<dbReference type="RefSeq" id="WP_117597357.1">
    <property type="nucleotide sequence ID" value="NZ_CABMEZ010000002.1"/>
</dbReference>
<feature type="domain" description="Novel STAND NTPase 5" evidence="2">
    <location>
        <begin position="268"/>
        <end position="407"/>
    </location>
</feature>
<dbReference type="InterPro" id="IPR027417">
    <property type="entry name" value="P-loop_NTPase"/>
</dbReference>
<gene>
    <name evidence="3" type="ORF">DXB16_02490</name>
</gene>
<organism evidence="3 4">
    <name type="scientific">Dorea longicatena</name>
    <dbReference type="NCBI Taxonomy" id="88431"/>
    <lineage>
        <taxon>Bacteria</taxon>
        <taxon>Bacillati</taxon>
        <taxon>Bacillota</taxon>
        <taxon>Clostridia</taxon>
        <taxon>Lachnospirales</taxon>
        <taxon>Lachnospiraceae</taxon>
        <taxon>Dorea</taxon>
    </lineage>
</organism>
<sequence>MPKKKKIQRKSIDKTKTIPKPKASIEELQESRNGGQIALRGYSYQFLYSCYLMLSCKDENTVFNLEGIEDIDKIVSTSDEQKTMHIQLKYSENKQDASFMKSVLTNFLEAYLLDKNRAFQLVYDFSVAKGHLSKLVNNILDSDELQYWKATVDEIKNENPQWNWHQLDFDDFISKISYENIKKAVLAERVEVALIENYDITADNIKLFANSIKMFCFEKMETRSAVSLNDLKHQIELVKFDISKGAENPAHGWIEKVNFNELTDQESSYYEGKKATPMDIVKGLPVSRVLLEKDIRTSVNNYMVTVIKSSSGQGKTTLALKTQYCLQKEYTPYQLINCSDRGTLRHIVEYFHARIRLGEKPLILIDNLDAHLSEWNQLVQLMQSDVKYNYKILITSRENDWYNYAGDLSNIHSMNIIKPMLSKEEAAAIFNTLQQAGHIHPKIKDWKHAWNQIADKKLLIEYVYLLTHGEMIAERISSQMCEIGRNETGSIKFELLRQVCFADVCGIRLPTKKLLRSLAPRTFYDIGQILKSMTDEFLVHISQDGDYIEGLHPVRSRHIVEYLHEYYPLEKTAYNITKLADLQDFSVLFSHYPEFSFDKESFYSDVVNEWWNLEDLKCFVSAIRGTFSGSVMQYFRNNEELFNEANNRGGLSLIATEVCPFVQFREIDESVKTLEQMKEIVPNNENIKYLLNLKESIPAIDMTQTDIYILSMRLFKRLKDVNTKNVSDLDAYAMIADWLFNMDASMNLASNINLTDLWTRIENYSIDTISLLMYTAYCGDRDIYSLFVSENLEMILSYLKRTTFSHKLYVDETETAIHVEYVLRASELQNGNQESVSRLNYICRTLPIYEIYCSDAIMPKYDMLQPYRMPDDAHKEMPRRNLVIAFHKEFTSLWIKTIQSNYEFDSVSEWIEYWFQVRKCMYECLDKIGVYMYKALAGKRTGSTGTEFDKTRKKMDRMLCSTLSYPKEYRPFEEVVEAPKKFLEVKQAYFNSMQNFLRQVAGLIQRDENDVRLALYNLKQAKAGLPKMHKFFDGMELDEEIASKHTNLCRQESQKILEIYMCCQYFLQHDASPTFDKYQIRNWYRDVCTKEIEDVNVALDAMQQEYDAVFPDQAYEEAVFKHYPIILRSFDMTREEVIQDFMLRTIAFAETSFDYMLVLQCDENGDILQHAIKFPKRFFKAIEEALVSGEEITDTSLLTPYPIDVTENMLECFSGDWKIKRQTDNPYVHYLGDIAEELWVYSKLRELLCKEEDREYCRCELKKVAEKIAIMKKEIHLHLDEEVANQIDERCNHVYEGNCFDNIRLNEFVQNLQYILV</sequence>